<dbReference type="AlphaFoldDB" id="A0A0H5S4I2"/>
<dbReference type="GO" id="GO:0016787">
    <property type="term" value="F:hydrolase activity"/>
    <property type="evidence" value="ECO:0007669"/>
    <property type="project" value="UniProtKB-KW"/>
</dbReference>
<dbReference type="InterPro" id="IPR000073">
    <property type="entry name" value="AB_hydrolase_1"/>
</dbReference>
<protein>
    <submittedName>
        <fullName evidence="2">Alpha/beta hydrolase</fullName>
    </submittedName>
</protein>
<name>A0A0H5S4I2_9MYCO</name>
<accession>A0A0H5S4I2</accession>
<dbReference type="STRING" id="146018.BN2156_02913"/>
<evidence type="ECO:0000259" key="1">
    <source>
        <dbReference type="Pfam" id="PF12697"/>
    </source>
</evidence>
<dbReference type="InterPro" id="IPR052897">
    <property type="entry name" value="Sec-Metab_Biosynth_Hydrolase"/>
</dbReference>
<feature type="domain" description="AB hydrolase-1" evidence="1">
    <location>
        <begin position="27"/>
        <end position="240"/>
    </location>
</feature>
<evidence type="ECO:0000313" key="3">
    <source>
        <dbReference type="Proteomes" id="UP000199147"/>
    </source>
</evidence>
<keyword evidence="3" id="KW-1185">Reference proteome</keyword>
<dbReference type="EMBL" id="CWKH01000001">
    <property type="protein sequence ID" value="CRZ16049.1"/>
    <property type="molecule type" value="Genomic_DNA"/>
</dbReference>
<reference evidence="3" key="1">
    <citation type="submission" date="2015-07" db="EMBL/GenBank/DDBJ databases">
        <authorList>
            <person name="Urmite Genomes"/>
        </authorList>
    </citation>
    <scope>NUCLEOTIDE SEQUENCE [LARGE SCALE GENOMIC DNA]</scope>
    <source>
        <strain evidence="3">type strain: ATCC 49404</strain>
    </source>
</reference>
<dbReference type="Proteomes" id="UP000199147">
    <property type="component" value="Unassembled WGS sequence"/>
</dbReference>
<proteinExistence type="predicted"/>
<sequence>MVEPLQVVNTWGSETEEGPKMTDKPAIVLVHGFWGGAAHWAKVIVELRKRGYDKLYAVENPLTSLRDDAVRTQQMVKQVDGPVLLVGHSYGGAVITEAGDLPNVVGLVYVAAFAPDAGESPGQISEQTPPAAFENIAPDSDGYLWIKQDKFGESFAQDLPEDETLVMAVTQKAPLGSTFGDTVTVPAWKTKPTWYQVSTEDRMIHPDNERRMAQRMNPRKIVELEASHASLASQPTAIADLIDEAVAELG</sequence>
<gene>
    <name evidence="2" type="ORF">BN2156_02913</name>
</gene>
<dbReference type="SUPFAM" id="SSF53474">
    <property type="entry name" value="alpha/beta-Hydrolases"/>
    <property type="match status" value="1"/>
</dbReference>
<dbReference type="PANTHER" id="PTHR37017:SF11">
    <property type="entry name" value="ESTERASE_LIPASE_THIOESTERASE DOMAIN-CONTAINING PROTEIN"/>
    <property type="match status" value="1"/>
</dbReference>
<dbReference type="Pfam" id="PF12697">
    <property type="entry name" value="Abhydrolase_6"/>
    <property type="match status" value="1"/>
</dbReference>
<dbReference type="Gene3D" id="3.40.50.1820">
    <property type="entry name" value="alpha/beta hydrolase"/>
    <property type="match status" value="1"/>
</dbReference>
<evidence type="ECO:0000313" key="2">
    <source>
        <dbReference type="EMBL" id="CRZ16049.1"/>
    </source>
</evidence>
<dbReference type="PANTHER" id="PTHR37017">
    <property type="entry name" value="AB HYDROLASE-1 DOMAIN-CONTAINING PROTEIN-RELATED"/>
    <property type="match status" value="1"/>
</dbReference>
<keyword evidence="2" id="KW-0378">Hydrolase</keyword>
<dbReference type="InterPro" id="IPR029058">
    <property type="entry name" value="AB_hydrolase_fold"/>
</dbReference>
<organism evidence="2 3">
    <name type="scientific">Mycolicibacterium neworleansense</name>
    <dbReference type="NCBI Taxonomy" id="146018"/>
    <lineage>
        <taxon>Bacteria</taxon>
        <taxon>Bacillati</taxon>
        <taxon>Actinomycetota</taxon>
        <taxon>Actinomycetes</taxon>
        <taxon>Mycobacteriales</taxon>
        <taxon>Mycobacteriaceae</taxon>
        <taxon>Mycolicibacterium</taxon>
    </lineage>
</organism>